<dbReference type="EMBL" id="CP003653">
    <property type="protein sequence ID" value="AFZ37795.1"/>
    <property type="molecule type" value="Genomic_DNA"/>
</dbReference>
<name>K9XYW6_STAC7</name>
<feature type="chain" id="PRO_5003938119" description="Curlin associated repeat-containing protein" evidence="1">
    <location>
        <begin position="23"/>
        <end position="111"/>
    </location>
</feature>
<reference evidence="3" key="1">
    <citation type="journal article" date="2013" name="Proc. Natl. Acad. Sci. U.S.A.">
        <title>Improving the coverage of the cyanobacterial phylum using diversity-driven genome sequencing.</title>
        <authorList>
            <person name="Shih P.M."/>
            <person name="Wu D."/>
            <person name="Latifi A."/>
            <person name="Axen S.D."/>
            <person name="Fewer D.P."/>
            <person name="Talla E."/>
            <person name="Calteau A."/>
            <person name="Cai F."/>
            <person name="Tandeau de Marsac N."/>
            <person name="Rippka R."/>
            <person name="Herdman M."/>
            <person name="Sivonen K."/>
            <person name="Coursin T."/>
            <person name="Laurent T."/>
            <person name="Goodwin L."/>
            <person name="Nolan M."/>
            <person name="Davenport K.W."/>
            <person name="Han C.S."/>
            <person name="Rubin E.M."/>
            <person name="Eisen J.A."/>
            <person name="Woyke T."/>
            <person name="Gugger M."/>
            <person name="Kerfeld C.A."/>
        </authorList>
    </citation>
    <scope>NUCLEOTIDE SEQUENCE [LARGE SCALE GENOMIC DNA]</scope>
    <source>
        <strain evidence="3">ATCC 29371 / PCC 7437</strain>
    </source>
</reference>
<dbReference type="KEGG" id="scs:Sta7437_4326"/>
<dbReference type="AlphaFoldDB" id="K9XYW6"/>
<evidence type="ECO:0000313" key="2">
    <source>
        <dbReference type="EMBL" id="AFZ37795.1"/>
    </source>
</evidence>
<evidence type="ECO:0000313" key="3">
    <source>
        <dbReference type="Proteomes" id="UP000010473"/>
    </source>
</evidence>
<evidence type="ECO:0008006" key="4">
    <source>
        <dbReference type="Google" id="ProtNLM"/>
    </source>
</evidence>
<sequence>MKKTALIISTLALALSPVAAFAQQAQNSVQAGSNSALTQGYGNIVDQTVSNDLTQTQVGIGGFSVDPQIQTSVQAGQNVGVAVGEGNVINQGVHNNADQFQSDFEVPAFPY</sequence>
<accession>K9XYW6</accession>
<dbReference type="STRING" id="111780.Sta7437_4326"/>
<dbReference type="Proteomes" id="UP000010473">
    <property type="component" value="Chromosome"/>
</dbReference>
<dbReference type="RefSeq" id="WP_015195449.1">
    <property type="nucleotide sequence ID" value="NC_019748.1"/>
</dbReference>
<keyword evidence="3" id="KW-1185">Reference proteome</keyword>
<dbReference type="HOGENOM" id="CLU_2119609_0_0_3"/>
<keyword evidence="1" id="KW-0732">Signal</keyword>
<proteinExistence type="predicted"/>
<feature type="signal peptide" evidence="1">
    <location>
        <begin position="1"/>
        <end position="22"/>
    </location>
</feature>
<dbReference type="OrthoDB" id="585542at2"/>
<organism evidence="2 3">
    <name type="scientific">Stanieria cyanosphaera (strain ATCC 29371 / PCC 7437)</name>
    <dbReference type="NCBI Taxonomy" id="111780"/>
    <lineage>
        <taxon>Bacteria</taxon>
        <taxon>Bacillati</taxon>
        <taxon>Cyanobacteriota</taxon>
        <taxon>Cyanophyceae</taxon>
        <taxon>Pleurocapsales</taxon>
        <taxon>Dermocarpellaceae</taxon>
        <taxon>Stanieria</taxon>
    </lineage>
</organism>
<protein>
    <recommendedName>
        <fullName evidence="4">Curlin associated repeat-containing protein</fullName>
    </recommendedName>
</protein>
<evidence type="ECO:0000256" key="1">
    <source>
        <dbReference type="SAM" id="SignalP"/>
    </source>
</evidence>
<gene>
    <name evidence="2" type="ordered locus">Sta7437_4326</name>
</gene>